<keyword evidence="2 5" id="KW-0067">ATP-binding</keyword>
<dbReference type="InterPro" id="IPR005158">
    <property type="entry name" value="BTAD"/>
</dbReference>
<dbReference type="Gene3D" id="1.25.40.10">
    <property type="entry name" value="Tetratricopeptide repeat domain"/>
    <property type="match status" value="2"/>
</dbReference>
<dbReference type="InterPro" id="IPR027417">
    <property type="entry name" value="P-loop_NTPase"/>
</dbReference>
<dbReference type="InterPro" id="IPR041664">
    <property type="entry name" value="AAA_16"/>
</dbReference>
<gene>
    <name evidence="5" type="ORF">ACFQH9_06965</name>
</gene>
<proteinExistence type="predicted"/>
<evidence type="ECO:0000259" key="4">
    <source>
        <dbReference type="SMART" id="SM01043"/>
    </source>
</evidence>
<dbReference type="PANTHER" id="PTHR16305:SF28">
    <property type="entry name" value="GUANYLATE CYCLASE DOMAIN-CONTAINING PROTEIN"/>
    <property type="match status" value="1"/>
</dbReference>
<name>A0ABW1I5N2_9PSEU</name>
<feature type="domain" description="Bacterial transcriptional activator" evidence="4">
    <location>
        <begin position="113"/>
        <end position="243"/>
    </location>
</feature>
<evidence type="ECO:0000313" key="6">
    <source>
        <dbReference type="Proteomes" id="UP001596119"/>
    </source>
</evidence>
<dbReference type="Pfam" id="PF03704">
    <property type="entry name" value="BTAD"/>
    <property type="match status" value="1"/>
</dbReference>
<dbReference type="PANTHER" id="PTHR16305">
    <property type="entry name" value="TESTICULAR SOLUBLE ADENYLYL CYCLASE"/>
    <property type="match status" value="1"/>
</dbReference>
<dbReference type="Proteomes" id="UP001596119">
    <property type="component" value="Unassembled WGS sequence"/>
</dbReference>
<accession>A0ABW1I5N2</accession>
<evidence type="ECO:0000256" key="2">
    <source>
        <dbReference type="ARBA" id="ARBA00022840"/>
    </source>
</evidence>
<reference evidence="6" key="1">
    <citation type="journal article" date="2019" name="Int. J. Syst. Evol. Microbiol.">
        <title>The Global Catalogue of Microorganisms (GCM) 10K type strain sequencing project: providing services to taxonomists for standard genome sequencing and annotation.</title>
        <authorList>
            <consortium name="The Broad Institute Genomics Platform"/>
            <consortium name="The Broad Institute Genome Sequencing Center for Infectious Disease"/>
            <person name="Wu L."/>
            <person name="Ma J."/>
        </authorList>
    </citation>
    <scope>NUCLEOTIDE SEQUENCE [LARGE SCALE GENOMIC DNA]</scope>
    <source>
        <strain evidence="6">CGMCC 4.7397</strain>
    </source>
</reference>
<dbReference type="EMBL" id="JBHSQK010000011">
    <property type="protein sequence ID" value="MFC5948011.1"/>
    <property type="molecule type" value="Genomic_DNA"/>
</dbReference>
<dbReference type="GO" id="GO:0005524">
    <property type="term" value="F:ATP binding"/>
    <property type="evidence" value="ECO:0007669"/>
    <property type="project" value="UniProtKB-KW"/>
</dbReference>
<dbReference type="SMART" id="SM01043">
    <property type="entry name" value="BTAD"/>
    <property type="match status" value="1"/>
</dbReference>
<dbReference type="Gene3D" id="1.10.10.10">
    <property type="entry name" value="Winged helix-like DNA-binding domain superfamily/Winged helix DNA-binding domain"/>
    <property type="match status" value="1"/>
</dbReference>
<dbReference type="SUPFAM" id="SSF48452">
    <property type="entry name" value="TPR-like"/>
    <property type="match status" value="1"/>
</dbReference>
<dbReference type="Pfam" id="PF13191">
    <property type="entry name" value="AAA_16"/>
    <property type="match status" value="1"/>
</dbReference>
<keyword evidence="1" id="KW-0547">Nucleotide-binding</keyword>
<dbReference type="InterPro" id="IPR036388">
    <property type="entry name" value="WH-like_DNA-bd_sf"/>
</dbReference>
<evidence type="ECO:0000256" key="3">
    <source>
        <dbReference type="SAM" id="MobiDB-lite"/>
    </source>
</evidence>
<evidence type="ECO:0000256" key="1">
    <source>
        <dbReference type="ARBA" id="ARBA00022741"/>
    </source>
</evidence>
<comment type="caution">
    <text evidence="5">The sequence shown here is derived from an EMBL/GenBank/DDBJ whole genome shotgun (WGS) entry which is preliminary data.</text>
</comment>
<dbReference type="SUPFAM" id="SSF52540">
    <property type="entry name" value="P-loop containing nucleoside triphosphate hydrolases"/>
    <property type="match status" value="1"/>
</dbReference>
<dbReference type="RefSeq" id="WP_379565069.1">
    <property type="nucleotide sequence ID" value="NZ_JBHSQK010000011.1"/>
</dbReference>
<keyword evidence="6" id="KW-1185">Reference proteome</keyword>
<dbReference type="InterPro" id="IPR011990">
    <property type="entry name" value="TPR-like_helical_dom_sf"/>
</dbReference>
<evidence type="ECO:0000313" key="5">
    <source>
        <dbReference type="EMBL" id="MFC5948011.1"/>
    </source>
</evidence>
<protein>
    <submittedName>
        <fullName evidence="5">ATP-binding protein</fullName>
    </submittedName>
</protein>
<organism evidence="5 6">
    <name type="scientific">Pseudonocardia lutea</name>
    <dbReference type="NCBI Taxonomy" id="2172015"/>
    <lineage>
        <taxon>Bacteria</taxon>
        <taxon>Bacillati</taxon>
        <taxon>Actinomycetota</taxon>
        <taxon>Actinomycetes</taxon>
        <taxon>Pseudonocardiales</taxon>
        <taxon>Pseudonocardiaceae</taxon>
        <taxon>Pseudonocardia</taxon>
    </lineage>
</organism>
<sequence>MHATVVRRPGDGSTPVVIRLLGEVSASVRGESAPTLTTPRMQRLLARVALAGGAGVPRDRLAAELWPDSSAPQARTNLRKLLHDLRCSTPGVPALVDTRDGAVRWSAGPAARLDVVAFTDAVARGDLVEAADSYGGDLLPAVEDDWVVAERERLRRRAVEALARLAAAAEAERRDDEVIGHARRLLRLDPLHEPAGRLLMRAHARQGERSEALRTYERLRDCLERELAVPPEPATLGLAEELRRASPGSGLVGRRAEWHAALTAWEQAAHGRARLLLVTGEAGIGKSRLVEELARHVTADGHVVAAGRAYEAGGRPPWGPVIDWLRSGPVSAHLHALDTASLVELARLLPELRAERPDLPEVLPSAEVGGRRHLLDAVVRGLTAVRRPLLLVVDDLQWCDADTLDLCGYLVQSAPSAPVLVTGTLRDDEVGEAHPVTLLRGRLARAGTLSVIPLGPLDRQSTADVATLVGEREMSAEVVARLHEETEGNPLFVVEAVRAGFGTCASRSVAMTPTVRAVIGARLDRLTPEARRLAEVAATIGREFTVPTLAAAAGRSEDDLTDDLDELWQRHIVRARGTAYDFSHDRLRDVTLDSISPARRRTLHRRVAEAIETQHAADLGPVGARLAFHLAGAGLASRAVEAYERAARHAYQVFALDACIALLRRALRLLEDLPRSAVRDETELRLLTAMGVPLVARRGYGAAEVRPCHERALTLHRRLGRCPDPSLLRGLALHALVRCRFDRAEENGHALIAAGQVDRTARVEGDYVLGVTSFWRGEFAAAERHFGEAIARYRREDAPEHIARYAQDPLAVCLSRLALTQLFRGHPARADRSMREALRVTTELDHPMTTGYVRAFEAELAALEPVGHDLGAAVAALDSVTSAMHIGFFAVIAELLVGWSDLLAGHHRGLTTLRRATDRMRGDQPLHLTFGLSLLARGHHRCADPAAGRAVVAEALALTNRTGQRYLLAELLRIDAELLASSGDPGGAVDRVEQAVRTAVEMKSPWLRDRALATLSALPGVGDRERSRNARPGRSSAPPAKEGT</sequence>
<feature type="region of interest" description="Disordered" evidence="3">
    <location>
        <begin position="1018"/>
        <end position="1044"/>
    </location>
</feature>